<keyword evidence="4" id="KW-1185">Reference proteome</keyword>
<organism evidence="3 4">
    <name type="scientific">Gossypium tomentosum</name>
    <name type="common">Hawaiian cotton</name>
    <name type="synonym">Gossypium sandvicense</name>
    <dbReference type="NCBI Taxonomy" id="34277"/>
    <lineage>
        <taxon>Eukaryota</taxon>
        <taxon>Viridiplantae</taxon>
        <taxon>Streptophyta</taxon>
        <taxon>Embryophyta</taxon>
        <taxon>Tracheophyta</taxon>
        <taxon>Spermatophyta</taxon>
        <taxon>Magnoliopsida</taxon>
        <taxon>eudicotyledons</taxon>
        <taxon>Gunneridae</taxon>
        <taxon>Pentapetalae</taxon>
        <taxon>rosids</taxon>
        <taxon>malvids</taxon>
        <taxon>Malvales</taxon>
        <taxon>Malvaceae</taxon>
        <taxon>Malvoideae</taxon>
        <taxon>Gossypium</taxon>
    </lineage>
</organism>
<name>A0A5D2PRD9_GOSTO</name>
<keyword evidence="2" id="KW-1133">Transmembrane helix</keyword>
<evidence type="ECO:0000256" key="1">
    <source>
        <dbReference type="SAM" id="MobiDB-lite"/>
    </source>
</evidence>
<dbReference type="EMBL" id="CM017616">
    <property type="protein sequence ID" value="TYI18728.1"/>
    <property type="molecule type" value="Genomic_DNA"/>
</dbReference>
<keyword evidence="2" id="KW-0472">Membrane</keyword>
<reference evidence="3 4" key="1">
    <citation type="submission" date="2019-07" db="EMBL/GenBank/DDBJ databases">
        <title>WGS assembly of Gossypium tomentosum.</title>
        <authorList>
            <person name="Chen Z.J."/>
            <person name="Sreedasyam A."/>
            <person name="Ando A."/>
            <person name="Song Q."/>
            <person name="De L."/>
            <person name="Hulse-Kemp A."/>
            <person name="Ding M."/>
            <person name="Ye W."/>
            <person name="Kirkbride R."/>
            <person name="Jenkins J."/>
            <person name="Plott C."/>
            <person name="Lovell J."/>
            <person name="Lin Y.-M."/>
            <person name="Vaughn R."/>
            <person name="Liu B."/>
            <person name="Li W."/>
            <person name="Simpson S."/>
            <person name="Scheffler B."/>
            <person name="Saski C."/>
            <person name="Grover C."/>
            <person name="Hu G."/>
            <person name="Conover J."/>
            <person name="Carlson J."/>
            <person name="Shu S."/>
            <person name="Boston L."/>
            <person name="Williams M."/>
            <person name="Peterson D."/>
            <person name="Mcgee K."/>
            <person name="Jones D."/>
            <person name="Wendel J."/>
            <person name="Stelly D."/>
            <person name="Grimwood J."/>
            <person name="Schmutz J."/>
        </authorList>
    </citation>
    <scope>NUCLEOTIDE SEQUENCE [LARGE SCALE GENOMIC DNA]</scope>
    <source>
        <strain evidence="3">7179.01</strain>
    </source>
</reference>
<sequence>MADQNDPPTAIRSTTTVIGGRPHANGHFQPYFRRVRGVRKRWRFPLPWRSLQQMITKLLVSLSFVIFLLSAFVLCVDLCFASGVRCVEGQWLVPRAVVARVRRLVAEGMRLGFSSSLFLLKIS</sequence>
<proteinExistence type="predicted"/>
<accession>A0A5D2PRD9</accession>
<keyword evidence="2" id="KW-0812">Transmembrane</keyword>
<feature type="transmembrane region" description="Helical" evidence="2">
    <location>
        <begin position="58"/>
        <end position="84"/>
    </location>
</feature>
<feature type="region of interest" description="Disordered" evidence="1">
    <location>
        <begin position="1"/>
        <end position="22"/>
    </location>
</feature>
<protein>
    <submittedName>
        <fullName evidence="3">Uncharacterized protein</fullName>
    </submittedName>
</protein>
<gene>
    <name evidence="3" type="ORF">ES332_A07G113000v1</name>
</gene>
<evidence type="ECO:0000313" key="4">
    <source>
        <dbReference type="Proteomes" id="UP000322667"/>
    </source>
</evidence>
<dbReference type="AlphaFoldDB" id="A0A5D2PRD9"/>
<dbReference type="Proteomes" id="UP000322667">
    <property type="component" value="Chromosome A07"/>
</dbReference>
<evidence type="ECO:0000256" key="2">
    <source>
        <dbReference type="SAM" id="Phobius"/>
    </source>
</evidence>
<evidence type="ECO:0000313" key="3">
    <source>
        <dbReference type="EMBL" id="TYI18728.1"/>
    </source>
</evidence>